<accession>A0A9I9EKV2</accession>
<keyword evidence="1" id="KW-0732">Signal</keyword>
<protein>
    <submittedName>
        <fullName evidence="2">Uncharacterized protein</fullName>
    </submittedName>
</protein>
<evidence type="ECO:0000256" key="1">
    <source>
        <dbReference type="SAM" id="SignalP"/>
    </source>
</evidence>
<feature type="chain" id="PRO_5039952979" evidence="1">
    <location>
        <begin position="31"/>
        <end position="60"/>
    </location>
</feature>
<name>A0A9I9EKV2_CUCME</name>
<organism evidence="2">
    <name type="scientific">Cucumis melo</name>
    <name type="common">Muskmelon</name>
    <dbReference type="NCBI Taxonomy" id="3656"/>
    <lineage>
        <taxon>Eukaryota</taxon>
        <taxon>Viridiplantae</taxon>
        <taxon>Streptophyta</taxon>
        <taxon>Embryophyta</taxon>
        <taxon>Tracheophyta</taxon>
        <taxon>Spermatophyta</taxon>
        <taxon>Magnoliopsida</taxon>
        <taxon>eudicotyledons</taxon>
        <taxon>Gunneridae</taxon>
        <taxon>Pentapetalae</taxon>
        <taxon>rosids</taxon>
        <taxon>fabids</taxon>
        <taxon>Cucurbitales</taxon>
        <taxon>Cucurbitaceae</taxon>
        <taxon>Benincaseae</taxon>
        <taxon>Cucumis</taxon>
    </lineage>
</organism>
<dbReference type="Gramene" id="MELO3C035185.2.1">
    <property type="protein sequence ID" value="MELO3C035185.2.1"/>
    <property type="gene ID" value="MELO3C035185.2"/>
</dbReference>
<sequence length="60" mass="6654">MRSSMRSAASWTVVMLWALSSSTLILNSSSSPITISTYTPHPHSNTQLITHYTSTIDIRD</sequence>
<evidence type="ECO:0000313" key="2">
    <source>
        <dbReference type="EnsemblPlants" id="MELO3C035185.2.1"/>
    </source>
</evidence>
<feature type="signal peptide" evidence="1">
    <location>
        <begin position="1"/>
        <end position="30"/>
    </location>
</feature>
<dbReference type="AlphaFoldDB" id="A0A9I9EKV2"/>
<reference evidence="2" key="1">
    <citation type="submission" date="2023-03" db="UniProtKB">
        <authorList>
            <consortium name="EnsemblPlants"/>
        </authorList>
    </citation>
    <scope>IDENTIFICATION</scope>
</reference>
<dbReference type="EnsemblPlants" id="MELO3C035185.2.1">
    <property type="protein sequence ID" value="MELO3C035185.2.1"/>
    <property type="gene ID" value="MELO3C035185.2"/>
</dbReference>
<proteinExistence type="predicted"/>